<feature type="transmembrane region" description="Helical" evidence="7">
    <location>
        <begin position="143"/>
        <end position="162"/>
    </location>
</feature>
<feature type="transmembrane region" description="Helical" evidence="7">
    <location>
        <begin position="101"/>
        <end position="122"/>
    </location>
</feature>
<dbReference type="InterPro" id="IPR045621">
    <property type="entry name" value="BPD_transp_1_N"/>
</dbReference>
<dbReference type="EMBL" id="JAGINT010000001">
    <property type="protein sequence ID" value="MBP2351830.1"/>
    <property type="molecule type" value="Genomic_DNA"/>
</dbReference>
<feature type="domain" description="ABC transmembrane type-1" evidence="8">
    <location>
        <begin position="95"/>
        <end position="326"/>
    </location>
</feature>
<evidence type="ECO:0000256" key="5">
    <source>
        <dbReference type="ARBA" id="ARBA00022989"/>
    </source>
</evidence>
<evidence type="ECO:0000256" key="6">
    <source>
        <dbReference type="ARBA" id="ARBA00023136"/>
    </source>
</evidence>
<evidence type="ECO:0000259" key="8">
    <source>
        <dbReference type="PROSITE" id="PS50928"/>
    </source>
</evidence>
<evidence type="ECO:0000256" key="2">
    <source>
        <dbReference type="ARBA" id="ARBA00022448"/>
    </source>
</evidence>
<dbReference type="Pfam" id="PF00528">
    <property type="entry name" value="BPD_transp_1"/>
    <property type="match status" value="1"/>
</dbReference>
<protein>
    <submittedName>
        <fullName evidence="9">Peptide/nickel transport system permease protein</fullName>
    </submittedName>
</protein>
<dbReference type="RefSeq" id="WP_209694679.1">
    <property type="nucleotide sequence ID" value="NZ_BAAAVU010000002.1"/>
</dbReference>
<feature type="transmembrane region" description="Helical" evidence="7">
    <location>
        <begin position="307"/>
        <end position="329"/>
    </location>
</feature>
<proteinExistence type="inferred from homology"/>
<keyword evidence="4 7" id="KW-0812">Transmembrane</keyword>
<sequence>MLNLVSKRLMVALGTILGASLFSFVLLRKLPGDPARLVGGELADATTIDNLRSAMGLNKPLPAQFWDYLSTVGHGNLGFSYSTGQNVADVVRTRLPATVELGLTGVTFAVVSAVVFGAVAVYRRKRGADVLLRVASSLAMGSPPFWLALVAILLLAVKLGVFPGPEGRLSPGIQPPAAFTGLYTIDALKAGQFSTFLNALWHLVLPGAAIAVGPFAFLSRLFRSQLRTTVREPFVLVARSRGITRSKVFVRHVIPNSLLPLVAATAMLFAELMTGSVLIEKVFGWPGVGSLTVDAILQKDFAVVQGVILLSAVLYVTVSFLADITYAAIDPRVRVGAR</sequence>
<reference evidence="9 10" key="1">
    <citation type="submission" date="2021-03" db="EMBL/GenBank/DDBJ databases">
        <title>Sequencing the genomes of 1000 actinobacteria strains.</title>
        <authorList>
            <person name="Klenk H.-P."/>
        </authorList>
    </citation>
    <scope>NUCLEOTIDE SEQUENCE [LARGE SCALE GENOMIC DNA]</scope>
    <source>
        <strain evidence="9 10">DSM 18824</strain>
    </source>
</reference>
<dbReference type="InterPro" id="IPR000515">
    <property type="entry name" value="MetI-like"/>
</dbReference>
<keyword evidence="6 7" id="KW-0472">Membrane</keyword>
<dbReference type="SUPFAM" id="SSF161098">
    <property type="entry name" value="MetI-like"/>
    <property type="match status" value="1"/>
</dbReference>
<name>A0ABS4UJJ2_9ACTN</name>
<keyword evidence="10" id="KW-1185">Reference proteome</keyword>
<keyword evidence="3" id="KW-1003">Cell membrane</keyword>
<dbReference type="Proteomes" id="UP000755585">
    <property type="component" value="Unassembled WGS sequence"/>
</dbReference>
<comment type="subcellular location">
    <subcellularLocation>
        <location evidence="1 7">Cell membrane</location>
        <topology evidence="1 7">Multi-pass membrane protein</topology>
    </subcellularLocation>
</comment>
<dbReference type="CDD" id="cd06261">
    <property type="entry name" value="TM_PBP2"/>
    <property type="match status" value="1"/>
</dbReference>
<dbReference type="Pfam" id="PF19300">
    <property type="entry name" value="BPD_transp_1_N"/>
    <property type="match status" value="1"/>
</dbReference>
<dbReference type="Gene3D" id="1.10.3720.10">
    <property type="entry name" value="MetI-like"/>
    <property type="match status" value="1"/>
</dbReference>
<dbReference type="PROSITE" id="PS50928">
    <property type="entry name" value="ABC_TM1"/>
    <property type="match status" value="1"/>
</dbReference>
<keyword evidence="2 7" id="KW-0813">Transport</keyword>
<feature type="transmembrane region" description="Helical" evidence="7">
    <location>
        <begin position="249"/>
        <end position="270"/>
    </location>
</feature>
<evidence type="ECO:0000313" key="10">
    <source>
        <dbReference type="Proteomes" id="UP000755585"/>
    </source>
</evidence>
<evidence type="ECO:0000256" key="3">
    <source>
        <dbReference type="ARBA" id="ARBA00022475"/>
    </source>
</evidence>
<comment type="caution">
    <text evidence="9">The sequence shown here is derived from an EMBL/GenBank/DDBJ whole genome shotgun (WGS) entry which is preliminary data.</text>
</comment>
<dbReference type="PANTHER" id="PTHR43163:SF6">
    <property type="entry name" value="DIPEPTIDE TRANSPORT SYSTEM PERMEASE PROTEIN DPPB-RELATED"/>
    <property type="match status" value="1"/>
</dbReference>
<gene>
    <name evidence="9" type="ORF">JOF29_002913</name>
</gene>
<organism evidence="9 10">
    <name type="scientific">Kribbella aluminosa</name>
    <dbReference type="NCBI Taxonomy" id="416017"/>
    <lineage>
        <taxon>Bacteria</taxon>
        <taxon>Bacillati</taxon>
        <taxon>Actinomycetota</taxon>
        <taxon>Actinomycetes</taxon>
        <taxon>Propionibacteriales</taxon>
        <taxon>Kribbellaceae</taxon>
        <taxon>Kribbella</taxon>
    </lineage>
</organism>
<evidence type="ECO:0000256" key="4">
    <source>
        <dbReference type="ARBA" id="ARBA00022692"/>
    </source>
</evidence>
<dbReference type="PANTHER" id="PTHR43163">
    <property type="entry name" value="DIPEPTIDE TRANSPORT SYSTEM PERMEASE PROTEIN DPPB-RELATED"/>
    <property type="match status" value="1"/>
</dbReference>
<comment type="similarity">
    <text evidence="7">Belongs to the binding-protein-dependent transport system permease family.</text>
</comment>
<evidence type="ECO:0000313" key="9">
    <source>
        <dbReference type="EMBL" id="MBP2351830.1"/>
    </source>
</evidence>
<feature type="transmembrane region" description="Helical" evidence="7">
    <location>
        <begin position="199"/>
        <end position="218"/>
    </location>
</feature>
<accession>A0ABS4UJJ2</accession>
<feature type="transmembrane region" description="Helical" evidence="7">
    <location>
        <begin position="9"/>
        <end position="27"/>
    </location>
</feature>
<evidence type="ECO:0000256" key="7">
    <source>
        <dbReference type="RuleBase" id="RU363032"/>
    </source>
</evidence>
<keyword evidence="5 7" id="KW-1133">Transmembrane helix</keyword>
<dbReference type="InterPro" id="IPR035906">
    <property type="entry name" value="MetI-like_sf"/>
</dbReference>
<evidence type="ECO:0000256" key="1">
    <source>
        <dbReference type="ARBA" id="ARBA00004651"/>
    </source>
</evidence>